<name>O53134_METMZ</name>
<evidence type="ECO:0000313" key="1">
    <source>
        <dbReference type="EMBL" id="CAA54953.1"/>
    </source>
</evidence>
<organism evidence="1">
    <name type="scientific">Methanosarcina mazei</name>
    <name type="common">Methanosarcina frisia</name>
    <dbReference type="NCBI Taxonomy" id="2209"/>
    <lineage>
        <taxon>Archaea</taxon>
        <taxon>Methanobacteriati</taxon>
        <taxon>Methanobacteriota</taxon>
        <taxon>Stenosarchaea group</taxon>
        <taxon>Methanomicrobia</taxon>
        <taxon>Methanosarcinales</taxon>
        <taxon>Methanosarcinaceae</taxon>
        <taxon>Methanosarcina</taxon>
    </lineage>
</organism>
<reference evidence="1" key="1">
    <citation type="submission" date="1994-03" db="EMBL/GenBank/DDBJ databases">
        <title>orf80: An archaeal gene of the trkA locus.</title>
        <authorList>
            <person name="Macario A.J.L."/>
            <person name="Dugan C.B."/>
            <person name="Conway de Macario E."/>
        </authorList>
    </citation>
    <scope>NUCLEOTIDE SEQUENCE</scope>
    <source>
        <strain evidence="1">S-6</strain>
    </source>
</reference>
<accession>O53134</accession>
<protein>
    <submittedName>
        <fullName evidence="1">ORF80 of the trkA gene locus</fullName>
    </submittedName>
</protein>
<dbReference type="AlphaFoldDB" id="O53134"/>
<dbReference type="EMBL" id="X77991">
    <property type="protein sequence ID" value="CAA54953.1"/>
    <property type="molecule type" value="Genomic_DNA"/>
</dbReference>
<sequence>MVDPIDDYEFIGIIAQSDCRVSQERIVLRGVKERRCRRRDTLVCCPEIARVVSWTQDIYTSLDSISPYRNCLTGWKRCGI</sequence>
<proteinExistence type="predicted"/>